<dbReference type="Pfam" id="PF13558">
    <property type="entry name" value="SbcC_Walker_B"/>
    <property type="match status" value="1"/>
</dbReference>
<accession>A0A6I5ZS34</accession>
<gene>
    <name evidence="1" type="ORF">MGLY_19290</name>
</gene>
<dbReference type="AlphaFoldDB" id="A0A6I5ZS34"/>
<dbReference type="EMBL" id="CP046244">
    <property type="protein sequence ID" value="QGP92546.1"/>
    <property type="molecule type" value="Genomic_DNA"/>
</dbReference>
<proteinExistence type="predicted"/>
<keyword evidence="1" id="KW-0269">Exonuclease</keyword>
<evidence type="ECO:0000313" key="1">
    <source>
        <dbReference type="EMBL" id="QGP92546.1"/>
    </source>
</evidence>
<keyword evidence="2" id="KW-1185">Reference proteome</keyword>
<dbReference type="Proteomes" id="UP000425916">
    <property type="component" value="Chromosome"/>
</dbReference>
<dbReference type="GO" id="GO:0004527">
    <property type="term" value="F:exonuclease activity"/>
    <property type="evidence" value="ECO:0007669"/>
    <property type="project" value="UniProtKB-KW"/>
</dbReference>
<keyword evidence="1" id="KW-0378">Hydrolase</keyword>
<protein>
    <submittedName>
        <fullName evidence="1">Exonuclease SbcCD, C subunit</fullName>
    </submittedName>
</protein>
<evidence type="ECO:0000313" key="2">
    <source>
        <dbReference type="Proteomes" id="UP000425916"/>
    </source>
</evidence>
<name>A0A6I5ZS34_9FIRM</name>
<reference evidence="1 2" key="1">
    <citation type="submission" date="2019-11" db="EMBL/GenBank/DDBJ databases">
        <title>Genome sequence of Moorella glycerini DSM11254.</title>
        <authorList>
            <person name="Poehlein A."/>
            <person name="Boeer T."/>
            <person name="Daniel R."/>
        </authorList>
    </citation>
    <scope>NUCLEOTIDE SEQUENCE [LARGE SCALE GENOMIC DNA]</scope>
    <source>
        <strain evidence="1 2">DSM 11254</strain>
    </source>
</reference>
<organism evidence="1 2">
    <name type="scientific">Neomoorella glycerini</name>
    <dbReference type="NCBI Taxonomy" id="55779"/>
    <lineage>
        <taxon>Bacteria</taxon>
        <taxon>Bacillati</taxon>
        <taxon>Bacillota</taxon>
        <taxon>Clostridia</taxon>
        <taxon>Neomoorellales</taxon>
        <taxon>Neomoorellaceae</taxon>
        <taxon>Neomoorella</taxon>
    </lineage>
</organism>
<keyword evidence="1" id="KW-0540">Nuclease</keyword>
<sequence length="128" mass="14101">MAMYIPLFAATYSRYSDARADAPRLISLDEAFAGVDEKNLQDMFGLLTEMGFNYMMTSQVLWGCYATVPGLAIYELYRPRGATCVTLFHYRWDGNQRHLVEKGSGDATGADLQEALAEVAAGKDSDPG</sequence>